<dbReference type="Pfam" id="PF01520">
    <property type="entry name" value="Amidase_3"/>
    <property type="match status" value="1"/>
</dbReference>
<protein>
    <recommendedName>
        <fullName evidence="2">N-acetylmuramoyl-L-alanine amidase</fullName>
        <ecNumber evidence="2">3.5.1.28</ecNumber>
    </recommendedName>
</protein>
<dbReference type="PANTHER" id="PTHR30404:SF0">
    <property type="entry name" value="N-ACETYLMURAMOYL-L-ALANINE AMIDASE AMIC"/>
    <property type="match status" value="1"/>
</dbReference>
<accession>A0ABS9KW76</accession>
<evidence type="ECO:0000313" key="5">
    <source>
        <dbReference type="EMBL" id="MCG2616560.1"/>
    </source>
</evidence>
<dbReference type="EC" id="3.5.1.28" evidence="2"/>
<dbReference type="InterPro" id="IPR002508">
    <property type="entry name" value="MurNAc-LAA_cat"/>
</dbReference>
<name>A0ABS9KW76_9BACT</name>
<evidence type="ECO:0000313" key="6">
    <source>
        <dbReference type="Proteomes" id="UP001165367"/>
    </source>
</evidence>
<reference evidence="5" key="1">
    <citation type="submission" date="2022-01" db="EMBL/GenBank/DDBJ databases">
        <authorList>
            <person name="Jo J.-H."/>
            <person name="Im W.-T."/>
        </authorList>
    </citation>
    <scope>NUCLEOTIDE SEQUENCE</scope>
    <source>
        <strain evidence="5">NA20</strain>
    </source>
</reference>
<feature type="domain" description="MurNAc-LAA" evidence="4">
    <location>
        <begin position="113"/>
        <end position="315"/>
    </location>
</feature>
<dbReference type="Proteomes" id="UP001165367">
    <property type="component" value="Unassembled WGS sequence"/>
</dbReference>
<dbReference type="Gene3D" id="3.40.630.40">
    <property type="entry name" value="Zn-dependent exopeptidases"/>
    <property type="match status" value="1"/>
</dbReference>
<comment type="caution">
    <text evidence="5">The sequence shown here is derived from an EMBL/GenBank/DDBJ whole genome shotgun (WGS) entry which is preliminary data.</text>
</comment>
<dbReference type="EMBL" id="JAKLTR010000014">
    <property type="protein sequence ID" value="MCG2616560.1"/>
    <property type="molecule type" value="Genomic_DNA"/>
</dbReference>
<organism evidence="5 6">
    <name type="scientific">Terrimonas ginsenosidimutans</name>
    <dbReference type="NCBI Taxonomy" id="2908004"/>
    <lineage>
        <taxon>Bacteria</taxon>
        <taxon>Pseudomonadati</taxon>
        <taxon>Bacteroidota</taxon>
        <taxon>Chitinophagia</taxon>
        <taxon>Chitinophagales</taxon>
        <taxon>Chitinophagaceae</taxon>
        <taxon>Terrimonas</taxon>
    </lineage>
</organism>
<dbReference type="CDD" id="cd02696">
    <property type="entry name" value="MurNAc-LAA"/>
    <property type="match status" value="1"/>
</dbReference>
<evidence type="ECO:0000259" key="4">
    <source>
        <dbReference type="SMART" id="SM00646"/>
    </source>
</evidence>
<evidence type="ECO:0000256" key="1">
    <source>
        <dbReference type="ARBA" id="ARBA00001561"/>
    </source>
</evidence>
<dbReference type="SUPFAM" id="SSF53187">
    <property type="entry name" value="Zn-dependent exopeptidases"/>
    <property type="match status" value="1"/>
</dbReference>
<evidence type="ECO:0000256" key="3">
    <source>
        <dbReference type="ARBA" id="ARBA00022801"/>
    </source>
</evidence>
<proteinExistence type="predicted"/>
<keyword evidence="6" id="KW-1185">Reference proteome</keyword>
<dbReference type="SMART" id="SM00646">
    <property type="entry name" value="Ami_3"/>
    <property type="match status" value="1"/>
</dbReference>
<comment type="catalytic activity">
    <reaction evidence="1">
        <text>Hydrolyzes the link between N-acetylmuramoyl residues and L-amino acid residues in certain cell-wall glycopeptides.</text>
        <dbReference type="EC" id="3.5.1.28"/>
    </reaction>
</comment>
<dbReference type="PANTHER" id="PTHR30404">
    <property type="entry name" value="N-ACETYLMURAMOYL-L-ALANINE AMIDASE"/>
    <property type="match status" value="1"/>
</dbReference>
<gene>
    <name evidence="5" type="ORF">LZZ85_19835</name>
</gene>
<dbReference type="InterPro" id="IPR050695">
    <property type="entry name" value="N-acetylmuramoyl_amidase_3"/>
</dbReference>
<dbReference type="RefSeq" id="WP_237875098.1">
    <property type="nucleotide sequence ID" value="NZ_JAKLTR010000014.1"/>
</dbReference>
<evidence type="ECO:0000256" key="2">
    <source>
        <dbReference type="ARBA" id="ARBA00011901"/>
    </source>
</evidence>
<keyword evidence="3" id="KW-0378">Hydrolase</keyword>
<sequence length="330" mass="36678">MLKRVLLVVFPVSLMSLLLFSFSGKQKLIELPATVPGQKATIKTLIIDPGHGGFDPGARGLISNEADVSLSVGLKLGRTLKEEFPDLNIIYTRSTDIGAGNKKTKQDDLYYRANLANESNGDLFISIHCNSSGKKAGGWYEKVVTGKTPVKKTVGKGKKKRTVTSYKYTYETRYRENEAHGTETYIWALSKNDAKVNSLSKIEYYGEIDSTGAMDLHLPDPSDPAEKARMLIYAQQFFRKSLNLADLVEKEFAASGRVSRGVKQRNDTGIWVLQATGMPSILVEIGFITNKNEEEYINSDKGQKEIVDNVVSAFRTYKQKVESRTITTTP</sequence>